<dbReference type="Pfam" id="PF00072">
    <property type="entry name" value="Response_reg"/>
    <property type="match status" value="1"/>
</dbReference>
<accession>A0ABV6R5K4</accession>
<evidence type="ECO:0000313" key="5">
    <source>
        <dbReference type="EMBL" id="MFC0634900.1"/>
    </source>
</evidence>
<dbReference type="PROSITE" id="PS50110">
    <property type="entry name" value="RESPONSE_REGULATORY"/>
    <property type="match status" value="1"/>
</dbReference>
<dbReference type="InterPro" id="IPR001789">
    <property type="entry name" value="Sig_transdc_resp-reg_receiver"/>
</dbReference>
<dbReference type="Proteomes" id="UP001589906">
    <property type="component" value="Unassembled WGS sequence"/>
</dbReference>
<gene>
    <name evidence="5" type="ORF">ACFFGE_13550</name>
</gene>
<dbReference type="SMART" id="SM00448">
    <property type="entry name" value="REC"/>
    <property type="match status" value="1"/>
</dbReference>
<keyword evidence="1" id="KW-0597">Phosphoprotein</keyword>
<dbReference type="InterPro" id="IPR050595">
    <property type="entry name" value="Bact_response_regulator"/>
</dbReference>
<organism evidence="5 6">
    <name type="scientific">Brevundimonas balnearis</name>
    <dbReference type="NCBI Taxonomy" id="1572858"/>
    <lineage>
        <taxon>Bacteria</taxon>
        <taxon>Pseudomonadati</taxon>
        <taxon>Pseudomonadota</taxon>
        <taxon>Alphaproteobacteria</taxon>
        <taxon>Caulobacterales</taxon>
        <taxon>Caulobacteraceae</taxon>
        <taxon>Brevundimonas</taxon>
    </lineage>
</organism>
<comment type="caution">
    <text evidence="5">The sequence shown here is derived from an EMBL/GenBank/DDBJ whole genome shotgun (WGS) entry which is preliminary data.</text>
</comment>
<dbReference type="SUPFAM" id="SSF52172">
    <property type="entry name" value="CheY-like"/>
    <property type="match status" value="1"/>
</dbReference>
<proteinExistence type="predicted"/>
<evidence type="ECO:0000256" key="2">
    <source>
        <dbReference type="PROSITE-ProRule" id="PRU00169"/>
    </source>
</evidence>
<evidence type="ECO:0000313" key="6">
    <source>
        <dbReference type="Proteomes" id="UP001589906"/>
    </source>
</evidence>
<dbReference type="PANTHER" id="PTHR44591:SF3">
    <property type="entry name" value="RESPONSE REGULATORY DOMAIN-CONTAINING PROTEIN"/>
    <property type="match status" value="1"/>
</dbReference>
<name>A0ABV6R5K4_9CAUL</name>
<dbReference type="Gene3D" id="3.40.50.2300">
    <property type="match status" value="1"/>
</dbReference>
<dbReference type="PANTHER" id="PTHR44591">
    <property type="entry name" value="STRESS RESPONSE REGULATOR PROTEIN 1"/>
    <property type="match status" value="1"/>
</dbReference>
<dbReference type="EMBL" id="JBHLSW010000015">
    <property type="protein sequence ID" value="MFC0634900.1"/>
    <property type="molecule type" value="Genomic_DNA"/>
</dbReference>
<keyword evidence="6" id="KW-1185">Reference proteome</keyword>
<evidence type="ECO:0000259" key="4">
    <source>
        <dbReference type="PROSITE" id="PS50110"/>
    </source>
</evidence>
<evidence type="ECO:0000256" key="3">
    <source>
        <dbReference type="SAM" id="MobiDB-lite"/>
    </source>
</evidence>
<dbReference type="InterPro" id="IPR011006">
    <property type="entry name" value="CheY-like_superfamily"/>
</dbReference>
<reference evidence="5 6" key="1">
    <citation type="submission" date="2024-09" db="EMBL/GenBank/DDBJ databases">
        <authorList>
            <person name="Sun Q."/>
            <person name="Mori K."/>
        </authorList>
    </citation>
    <scope>NUCLEOTIDE SEQUENCE [LARGE SCALE GENOMIC DNA]</scope>
    <source>
        <strain evidence="5 6">NCAIM B.02621</strain>
    </source>
</reference>
<evidence type="ECO:0000256" key="1">
    <source>
        <dbReference type="ARBA" id="ARBA00022553"/>
    </source>
</evidence>
<feature type="region of interest" description="Disordered" evidence="3">
    <location>
        <begin position="166"/>
        <end position="186"/>
    </location>
</feature>
<feature type="domain" description="Response regulatory" evidence="4">
    <location>
        <begin position="28"/>
        <end position="146"/>
    </location>
</feature>
<protein>
    <submittedName>
        <fullName evidence="5">Response regulator</fullName>
    </submittedName>
</protein>
<comment type="caution">
    <text evidence="2">Lacks conserved residue(s) required for the propagation of feature annotation.</text>
</comment>
<dbReference type="RefSeq" id="WP_376836985.1">
    <property type="nucleotide sequence ID" value="NZ_JBHLSW010000015.1"/>
</dbReference>
<sequence length="276" mass="29823">MVGLQNEVRHVFAADSKTLHKIEPVIRRTLIVDPNMASAKLMADLVKGLGAREVVVEQDEKLALEAARDLEPGIIFVERTGPRLDGESFTKRLRRSNLACRKAPIIMVTSDATASTIKGARDSGVHEFLRKPFTSGDLFKRIEVVSIRPRDWIEAVGYVGPDRRRFNSGEYAGPQKRKSDKAKGGDAAAAKDQAMRILNAALAQFDSDPMQALRAIREQVSALKAQAMKTADAGLAVALASLETVLTGAAPTKAQLERPIQGVLALAAPDTFAKAS</sequence>